<proteinExistence type="predicted"/>
<feature type="non-terminal residue" evidence="1">
    <location>
        <position position="1"/>
    </location>
</feature>
<comment type="caution">
    <text evidence="1">The sequence shown here is derived from an EMBL/GenBank/DDBJ whole genome shotgun (WGS) entry which is preliminary data.</text>
</comment>
<organism evidence="1 2">
    <name type="scientific">Racocetra persica</name>
    <dbReference type="NCBI Taxonomy" id="160502"/>
    <lineage>
        <taxon>Eukaryota</taxon>
        <taxon>Fungi</taxon>
        <taxon>Fungi incertae sedis</taxon>
        <taxon>Mucoromycota</taxon>
        <taxon>Glomeromycotina</taxon>
        <taxon>Glomeromycetes</taxon>
        <taxon>Diversisporales</taxon>
        <taxon>Gigasporaceae</taxon>
        <taxon>Racocetra</taxon>
    </lineage>
</organism>
<gene>
    <name evidence="1" type="ORF">RPERSI_LOCUS20928</name>
</gene>
<dbReference type="Proteomes" id="UP000789920">
    <property type="component" value="Unassembled WGS sequence"/>
</dbReference>
<feature type="non-terminal residue" evidence="1">
    <location>
        <position position="69"/>
    </location>
</feature>
<evidence type="ECO:0000313" key="1">
    <source>
        <dbReference type="EMBL" id="CAG8800468.1"/>
    </source>
</evidence>
<dbReference type="EMBL" id="CAJVQC010060144">
    <property type="protein sequence ID" value="CAG8800468.1"/>
    <property type="molecule type" value="Genomic_DNA"/>
</dbReference>
<evidence type="ECO:0000313" key="2">
    <source>
        <dbReference type="Proteomes" id="UP000789920"/>
    </source>
</evidence>
<keyword evidence="2" id="KW-1185">Reference proteome</keyword>
<protein>
    <submittedName>
        <fullName evidence="1">21554_t:CDS:1</fullName>
    </submittedName>
</protein>
<name>A0ACA9RM28_9GLOM</name>
<reference evidence="1" key="1">
    <citation type="submission" date="2021-06" db="EMBL/GenBank/DDBJ databases">
        <authorList>
            <person name="Kallberg Y."/>
            <person name="Tangrot J."/>
            <person name="Rosling A."/>
        </authorList>
    </citation>
    <scope>NUCLEOTIDE SEQUENCE</scope>
    <source>
        <strain evidence="1">MA461A</strain>
    </source>
</reference>
<sequence length="69" mass="8024">SRVLIYVTPKVLQEKIHTNEEHIQLGVIMSEMLIERKPLGGESFDTDLTLNIINRLCINSFLEFQILRL</sequence>
<accession>A0ACA9RM28</accession>